<keyword evidence="1" id="KW-0472">Membrane</keyword>
<dbReference type="RefSeq" id="WP_338292222.1">
    <property type="nucleotide sequence ID" value="NZ_AP027272.1"/>
</dbReference>
<evidence type="ECO:0000313" key="2">
    <source>
        <dbReference type="EMBL" id="BDX06190.1"/>
    </source>
</evidence>
<dbReference type="Proteomes" id="UP001333710">
    <property type="component" value="Chromosome"/>
</dbReference>
<accession>A0AA48HX35</accession>
<dbReference type="KEGG" id="pmaw:MACH26_17110"/>
<feature type="transmembrane region" description="Helical" evidence="1">
    <location>
        <begin position="33"/>
        <end position="55"/>
    </location>
</feature>
<keyword evidence="3" id="KW-1185">Reference proteome</keyword>
<name>A0AA48HX35_9ALTE</name>
<feature type="transmembrane region" description="Helical" evidence="1">
    <location>
        <begin position="134"/>
        <end position="154"/>
    </location>
</feature>
<keyword evidence="1" id="KW-0812">Transmembrane</keyword>
<dbReference type="AlphaFoldDB" id="A0AA48HX35"/>
<proteinExistence type="predicted"/>
<evidence type="ECO:0000313" key="3">
    <source>
        <dbReference type="Proteomes" id="UP001333710"/>
    </source>
</evidence>
<keyword evidence="1" id="KW-1133">Transmembrane helix</keyword>
<gene>
    <name evidence="2" type="ORF">MACH26_17110</name>
</gene>
<organism evidence="2 3">
    <name type="scientific">Planctobacterium marinum</name>
    <dbReference type="NCBI Taxonomy" id="1631968"/>
    <lineage>
        <taxon>Bacteria</taxon>
        <taxon>Pseudomonadati</taxon>
        <taxon>Pseudomonadota</taxon>
        <taxon>Gammaproteobacteria</taxon>
        <taxon>Alteromonadales</taxon>
        <taxon>Alteromonadaceae</taxon>
        <taxon>Planctobacterium</taxon>
    </lineage>
</organism>
<evidence type="ECO:0000256" key="1">
    <source>
        <dbReference type="SAM" id="Phobius"/>
    </source>
</evidence>
<feature type="transmembrane region" description="Helical" evidence="1">
    <location>
        <begin position="80"/>
        <end position="103"/>
    </location>
</feature>
<sequence length="229" mass="25681">MDKKDTEGTVATTEFKPEYHLKILIVFFKRNPALMLSVSYLLLTLCGILYSASFYNEFNINIMKLAQISDLLIVGISEPAAVLMFSGGLIVAAAFDMLVLVSYPIHRRWKQKPASIKRSIILFFNYVPKNRDGLFIIFLLVSITYAKLFVTLYAEWRSEDIKSSKEGFVSIKTGTDSESQKLKILGSTTNLLLVYDATLNEASAIGMEDLVSIRPIASVDENAQNEDNE</sequence>
<dbReference type="EMBL" id="AP027272">
    <property type="protein sequence ID" value="BDX06190.1"/>
    <property type="molecule type" value="Genomic_DNA"/>
</dbReference>
<protein>
    <submittedName>
        <fullName evidence="2">Uncharacterized protein</fullName>
    </submittedName>
</protein>
<reference evidence="2" key="1">
    <citation type="submission" date="2023-01" db="EMBL/GenBank/DDBJ databases">
        <title>Complete genome sequence of Planctobacterium marinum strain Dej080120_11.</title>
        <authorList>
            <person name="Ueki S."/>
            <person name="Maruyama F."/>
        </authorList>
    </citation>
    <scope>NUCLEOTIDE SEQUENCE</scope>
    <source>
        <strain evidence="2">Dej080120_11</strain>
    </source>
</reference>